<gene>
    <name evidence="1" type="ORF">SLEP1_g5190</name>
</gene>
<proteinExistence type="predicted"/>
<evidence type="ECO:0000313" key="1">
    <source>
        <dbReference type="EMBL" id="GKU91291.1"/>
    </source>
</evidence>
<comment type="caution">
    <text evidence="1">The sequence shown here is derived from an EMBL/GenBank/DDBJ whole genome shotgun (WGS) entry which is preliminary data.</text>
</comment>
<evidence type="ECO:0000313" key="2">
    <source>
        <dbReference type="Proteomes" id="UP001054252"/>
    </source>
</evidence>
<dbReference type="EMBL" id="BPVZ01000005">
    <property type="protein sequence ID" value="GKU91291.1"/>
    <property type="molecule type" value="Genomic_DNA"/>
</dbReference>
<dbReference type="Proteomes" id="UP001054252">
    <property type="component" value="Unassembled WGS sequence"/>
</dbReference>
<accession>A0AAV5HZ19</accession>
<reference evidence="1 2" key="1">
    <citation type="journal article" date="2021" name="Commun. Biol.">
        <title>The genome of Shorea leprosula (Dipterocarpaceae) highlights the ecological relevance of drought in aseasonal tropical rainforests.</title>
        <authorList>
            <person name="Ng K.K.S."/>
            <person name="Kobayashi M.J."/>
            <person name="Fawcett J.A."/>
            <person name="Hatakeyama M."/>
            <person name="Paape T."/>
            <person name="Ng C.H."/>
            <person name="Ang C.C."/>
            <person name="Tnah L.H."/>
            <person name="Lee C.T."/>
            <person name="Nishiyama T."/>
            <person name="Sese J."/>
            <person name="O'Brien M.J."/>
            <person name="Copetti D."/>
            <person name="Mohd Noor M.I."/>
            <person name="Ong R.C."/>
            <person name="Putra M."/>
            <person name="Sireger I.Z."/>
            <person name="Indrioko S."/>
            <person name="Kosugi Y."/>
            <person name="Izuno A."/>
            <person name="Isagi Y."/>
            <person name="Lee S.L."/>
            <person name="Shimizu K.K."/>
        </authorList>
    </citation>
    <scope>NUCLEOTIDE SEQUENCE [LARGE SCALE GENOMIC DNA]</scope>
    <source>
        <strain evidence="1">214</strain>
    </source>
</reference>
<organism evidence="1 2">
    <name type="scientific">Rubroshorea leprosula</name>
    <dbReference type="NCBI Taxonomy" id="152421"/>
    <lineage>
        <taxon>Eukaryota</taxon>
        <taxon>Viridiplantae</taxon>
        <taxon>Streptophyta</taxon>
        <taxon>Embryophyta</taxon>
        <taxon>Tracheophyta</taxon>
        <taxon>Spermatophyta</taxon>
        <taxon>Magnoliopsida</taxon>
        <taxon>eudicotyledons</taxon>
        <taxon>Gunneridae</taxon>
        <taxon>Pentapetalae</taxon>
        <taxon>rosids</taxon>
        <taxon>malvids</taxon>
        <taxon>Malvales</taxon>
        <taxon>Dipterocarpaceae</taxon>
        <taxon>Rubroshorea</taxon>
    </lineage>
</organism>
<keyword evidence="2" id="KW-1185">Reference proteome</keyword>
<sequence length="53" mass="5723">MQLLPFSQISSCKRVARAFRAASSASLSVPSNIWTSGEMAPALTKQNVLLTKQ</sequence>
<name>A0AAV5HZ19_9ROSI</name>
<dbReference type="AlphaFoldDB" id="A0AAV5HZ19"/>
<protein>
    <submittedName>
        <fullName evidence="1">Uncharacterized protein</fullName>
    </submittedName>
</protein>